<protein>
    <submittedName>
        <fullName evidence="1">Uncharacterized protein</fullName>
    </submittedName>
</protein>
<evidence type="ECO:0000313" key="1">
    <source>
        <dbReference type="EMBL" id="PVH94091.1"/>
    </source>
</evidence>
<name>A0A2V1D7S6_9PLEO</name>
<dbReference type="AlphaFoldDB" id="A0A2V1D7S6"/>
<accession>A0A2V1D7S6</accession>
<dbReference type="Proteomes" id="UP000244855">
    <property type="component" value="Unassembled WGS sequence"/>
</dbReference>
<keyword evidence="2" id="KW-1185">Reference proteome</keyword>
<dbReference type="OrthoDB" id="3920403at2759"/>
<sequence length="218" mass="24175">MHHPRRLSSDDAPPSAFRELQILPQPLAPEAVPVGQLVSRTSKFNPPTLEERDYDDVGTRWYKDVIIFDSKSGYFLESLGATHFIKKPEEGKEAGTIEAPEQRVRLLKDAAASLKKALASEEAQKWLKENPEAGFVVGAREVTNASYKRAGLIDRGNNNWEVVREVSGFSKDGKRRDSGLEVHTNSKRDVVGVSVRKILVQSGGEATLGEELGTSYWN</sequence>
<organism evidence="1 2">
    <name type="scientific">Periconia macrospinosa</name>
    <dbReference type="NCBI Taxonomy" id="97972"/>
    <lineage>
        <taxon>Eukaryota</taxon>
        <taxon>Fungi</taxon>
        <taxon>Dikarya</taxon>
        <taxon>Ascomycota</taxon>
        <taxon>Pezizomycotina</taxon>
        <taxon>Dothideomycetes</taxon>
        <taxon>Pleosporomycetidae</taxon>
        <taxon>Pleosporales</taxon>
        <taxon>Massarineae</taxon>
        <taxon>Periconiaceae</taxon>
        <taxon>Periconia</taxon>
    </lineage>
</organism>
<dbReference type="EMBL" id="KZ805551">
    <property type="protein sequence ID" value="PVH94091.1"/>
    <property type="molecule type" value="Genomic_DNA"/>
</dbReference>
<gene>
    <name evidence="1" type="ORF">DM02DRAFT_618859</name>
</gene>
<reference evidence="1 2" key="1">
    <citation type="journal article" date="2018" name="Sci. Rep.">
        <title>Comparative genomics provides insights into the lifestyle and reveals functional heterogeneity of dark septate endophytic fungi.</title>
        <authorList>
            <person name="Knapp D.G."/>
            <person name="Nemeth J.B."/>
            <person name="Barry K."/>
            <person name="Hainaut M."/>
            <person name="Henrissat B."/>
            <person name="Johnson J."/>
            <person name="Kuo A."/>
            <person name="Lim J.H.P."/>
            <person name="Lipzen A."/>
            <person name="Nolan M."/>
            <person name="Ohm R.A."/>
            <person name="Tamas L."/>
            <person name="Grigoriev I.V."/>
            <person name="Spatafora J.W."/>
            <person name="Nagy L.G."/>
            <person name="Kovacs G.M."/>
        </authorList>
    </citation>
    <scope>NUCLEOTIDE SEQUENCE [LARGE SCALE GENOMIC DNA]</scope>
    <source>
        <strain evidence="1 2">DSE2036</strain>
    </source>
</reference>
<evidence type="ECO:0000313" key="2">
    <source>
        <dbReference type="Proteomes" id="UP000244855"/>
    </source>
</evidence>
<proteinExistence type="predicted"/>